<dbReference type="PANTHER" id="PTHR37461">
    <property type="entry name" value="ANTI-SIGMA-K FACTOR RSKA"/>
    <property type="match status" value="1"/>
</dbReference>
<feature type="domain" description="Anti-sigma K factor RskA C-terminal" evidence="1">
    <location>
        <begin position="109"/>
        <end position="229"/>
    </location>
</feature>
<proteinExistence type="predicted"/>
<organism evidence="2 3">
    <name type="scientific">Hydrogenophaga laconesensis</name>
    <dbReference type="NCBI Taxonomy" id="1805971"/>
    <lineage>
        <taxon>Bacteria</taxon>
        <taxon>Pseudomonadati</taxon>
        <taxon>Pseudomonadota</taxon>
        <taxon>Betaproteobacteria</taxon>
        <taxon>Burkholderiales</taxon>
        <taxon>Comamonadaceae</taxon>
        <taxon>Hydrogenophaga</taxon>
    </lineage>
</organism>
<dbReference type="InterPro" id="IPR051474">
    <property type="entry name" value="Anti-sigma-K/W_factor"/>
</dbReference>
<dbReference type="InterPro" id="IPR018764">
    <property type="entry name" value="RskA_C"/>
</dbReference>
<protein>
    <submittedName>
        <fullName evidence="2">Anti-sigma-K factor RskA</fullName>
    </submittedName>
</protein>
<accession>A0ABU1VG52</accession>
<dbReference type="EMBL" id="JAVDWE010000013">
    <property type="protein sequence ID" value="MDR7096293.1"/>
    <property type="molecule type" value="Genomic_DNA"/>
</dbReference>
<dbReference type="Pfam" id="PF10099">
    <property type="entry name" value="RskA_C"/>
    <property type="match status" value="1"/>
</dbReference>
<evidence type="ECO:0000313" key="2">
    <source>
        <dbReference type="EMBL" id="MDR7096293.1"/>
    </source>
</evidence>
<comment type="caution">
    <text evidence="2">The sequence shown here is derived from an EMBL/GenBank/DDBJ whole genome shotgun (WGS) entry which is preliminary data.</text>
</comment>
<keyword evidence="3" id="KW-1185">Reference proteome</keyword>
<reference evidence="2 3" key="1">
    <citation type="submission" date="2023-07" db="EMBL/GenBank/DDBJ databases">
        <title>Sorghum-associated microbial communities from plants grown in Nebraska, USA.</title>
        <authorList>
            <person name="Schachtman D."/>
        </authorList>
    </citation>
    <scope>NUCLEOTIDE SEQUENCE [LARGE SCALE GENOMIC DNA]</scope>
    <source>
        <strain evidence="2 3">BE240</strain>
    </source>
</reference>
<sequence>MTPLDPIDELAAAYVLGTLSAEGRRHVQARLPSDAALRDAVDGWEGRLLPLTALVDAVEPSPALWSRIETSIAPASARAPVRPLAKPSRWQNWWSSLGFWRAVAATGFVAASVVALLPSTGLFAPAAPQYMVVLVAPNGTAPGWVVQTRGSDTLRLVPLGTTPVPEQRSLQFWTKADDWNAPVSLGLVEPGQPLEVKLDKLPPLVPNQLFEITLEPYSGSPTGRPTGPILYIGRAVKMT</sequence>
<evidence type="ECO:0000313" key="3">
    <source>
        <dbReference type="Proteomes" id="UP001265550"/>
    </source>
</evidence>
<dbReference type="PANTHER" id="PTHR37461:SF1">
    <property type="entry name" value="ANTI-SIGMA-K FACTOR RSKA"/>
    <property type="match status" value="1"/>
</dbReference>
<name>A0ABU1VG52_9BURK</name>
<dbReference type="RefSeq" id="WP_204735067.1">
    <property type="nucleotide sequence ID" value="NZ_JAVDWE010000013.1"/>
</dbReference>
<dbReference type="Proteomes" id="UP001265550">
    <property type="component" value="Unassembled WGS sequence"/>
</dbReference>
<evidence type="ECO:0000259" key="1">
    <source>
        <dbReference type="Pfam" id="PF10099"/>
    </source>
</evidence>
<gene>
    <name evidence="2" type="ORF">J2X09_004050</name>
</gene>